<sequence length="900" mass="96469">MVTEGITLVSRQADLAVLDVSGDERRAVTIRAYDRRARLRPTPQAVFAGVQTVSVVERGCALRLGGHHRARSNPSPVSLSALADQLLDVPGVLERLTFTTNDLVRRRGQRFENEQLVTIRATPASVLILQVGERGTRYGAITAAVRARWPVVPVSMLRATVLELTRQGFLLTDLLPVDLGDDPLAHLLSRLPDSGDALRGLRAELHAADLLPVGSVPRLEAVKAAREESARVCGQDDPLCVDVAADATIAVPRALLDEAAEAVSVLWMLSCTEPTLATYHARFVERWGHGRFVPLVEVTDPVLGLGDEGIETSIRAADPPPGRLNALGDAAAHGRLEVVLDDATITALAVPGNDRPPPGVEVYARVLAASEQDLAAGRLHLALHAGGTQGAGSSAGRFTSLLRLRATGSPADALVAEVVVRPRDPALATIAPPTGVAPIRIPVGVSPRPGDLRLDDLVLVADPGRLTLWSRTRGCQVVPVLNSRIGPRHLPAEARLLALLGRSGCRPWSLFSWGSLRANAFLPRVRYRSTILASARWRLPKQLTDACDTSAWAAQLHSWRVSTIPRPPAVVVTEDDERQLPLDLDVPRDVQLLRRYVRRGLAAVTEQPGGEHAIQDVVTGPSGRHLLELVIPLAATALPPSPSTVSPRPAGAGYHLPGGPWLSLAIGAPAAQHDEILTDFAGILPDVRGLFDRWFWLRYRTRALGPHLRIRFHGVPAVLGGELLPELSRWGAGLVAEALASGFSVEPYEQEIERYGGSGAIEAAENVFAADSDVVLAVLTAVREPDERLVVAAWAAAMVAATVADGDPAALGRPRLDRAAHRRLAGLRRLATDTAMPVWDGYLAALHAYHDRLPAERRADCASAVIHMHANRLLGNPASERIARVLAAGFLARKAVPRLS</sequence>
<dbReference type="Proteomes" id="UP000741013">
    <property type="component" value="Unassembled WGS sequence"/>
</dbReference>
<proteinExistence type="predicted"/>
<dbReference type="InterPro" id="IPR023809">
    <property type="entry name" value="Thiopep_bacteriocin_synth_dom"/>
</dbReference>
<protein>
    <submittedName>
        <fullName evidence="3">Thiopeptide-type bacteriocin biosynthesis protein</fullName>
    </submittedName>
</protein>
<keyword evidence="4" id="KW-1185">Reference proteome</keyword>
<dbReference type="EMBL" id="JAGGMS010000001">
    <property type="protein sequence ID" value="MBP2183996.1"/>
    <property type="molecule type" value="Genomic_DNA"/>
</dbReference>
<feature type="domain" description="Thiopeptide-type bacteriocin biosynthesis" evidence="2">
    <location>
        <begin position="661"/>
        <end position="882"/>
    </location>
</feature>
<name>A0ABS4PX33_9PSEU</name>
<dbReference type="NCBIfam" id="TIGR03891">
    <property type="entry name" value="thiopep_ocin"/>
    <property type="match status" value="1"/>
</dbReference>
<dbReference type="InterPro" id="IPR006827">
    <property type="entry name" value="Lant_deHydtase_N"/>
</dbReference>
<evidence type="ECO:0000259" key="2">
    <source>
        <dbReference type="Pfam" id="PF14028"/>
    </source>
</evidence>
<evidence type="ECO:0000313" key="4">
    <source>
        <dbReference type="Proteomes" id="UP000741013"/>
    </source>
</evidence>
<dbReference type="RefSeq" id="WP_209667070.1">
    <property type="nucleotide sequence ID" value="NZ_JAGGMS010000001.1"/>
</dbReference>
<evidence type="ECO:0000259" key="1">
    <source>
        <dbReference type="Pfam" id="PF04738"/>
    </source>
</evidence>
<feature type="domain" description="Lantibiotic dehydratase N-terminal" evidence="1">
    <location>
        <begin position="24"/>
        <end position="593"/>
    </location>
</feature>
<reference evidence="3 4" key="1">
    <citation type="submission" date="2021-03" db="EMBL/GenBank/DDBJ databases">
        <title>Sequencing the genomes of 1000 actinobacteria strains.</title>
        <authorList>
            <person name="Klenk H.-P."/>
        </authorList>
    </citation>
    <scope>NUCLEOTIDE SEQUENCE [LARGE SCALE GENOMIC DNA]</scope>
    <source>
        <strain evidence="3 4">DSM 45510</strain>
    </source>
</reference>
<accession>A0ABS4PX33</accession>
<dbReference type="Pfam" id="PF04738">
    <property type="entry name" value="Lant_dehydr_N"/>
    <property type="match status" value="1"/>
</dbReference>
<comment type="caution">
    <text evidence="3">The sequence shown here is derived from an EMBL/GenBank/DDBJ whole genome shotgun (WGS) entry which is preliminary data.</text>
</comment>
<gene>
    <name evidence="3" type="ORF">JOM49_005522</name>
</gene>
<dbReference type="Pfam" id="PF14028">
    <property type="entry name" value="Lant_dehydr_C"/>
    <property type="match status" value="1"/>
</dbReference>
<organism evidence="3 4">
    <name type="scientific">Amycolatopsis magusensis</name>
    <dbReference type="NCBI Taxonomy" id="882444"/>
    <lineage>
        <taxon>Bacteria</taxon>
        <taxon>Bacillati</taxon>
        <taxon>Actinomycetota</taxon>
        <taxon>Actinomycetes</taxon>
        <taxon>Pseudonocardiales</taxon>
        <taxon>Pseudonocardiaceae</taxon>
        <taxon>Amycolatopsis</taxon>
    </lineage>
</organism>
<evidence type="ECO:0000313" key="3">
    <source>
        <dbReference type="EMBL" id="MBP2183996.1"/>
    </source>
</evidence>